<evidence type="ECO:0008006" key="3">
    <source>
        <dbReference type="Google" id="ProtNLM"/>
    </source>
</evidence>
<reference evidence="1 2" key="1">
    <citation type="submission" date="2018-10" db="EMBL/GenBank/DDBJ databases">
        <title>Comparative analysis of microorganisms from saline springs in Andes Mountain Range, Colombia.</title>
        <authorList>
            <person name="Rubin E."/>
        </authorList>
    </citation>
    <scope>NUCLEOTIDE SEQUENCE [LARGE SCALE GENOMIC DNA]</scope>
    <source>
        <strain evidence="1 2">USBA GBX 843</strain>
    </source>
</reference>
<name>A0A498CQU3_9GAMM</name>
<dbReference type="RefSeq" id="WP_259462093.1">
    <property type="nucleotide sequence ID" value="NZ_RCDC01000004.1"/>
</dbReference>
<sequence>MSNRHPFVCPKAPVGRPILYPRDVRTVRDHLRRHLREEGQKMQNLAAAWGVSKHTVYALFNVDRPLPPQHVEASIVHLGLDDFDANELRLLAAREAGWQIDPKYLIDNTTNRKETQ</sequence>
<dbReference type="Proteomes" id="UP000274786">
    <property type="component" value="Unassembled WGS sequence"/>
</dbReference>
<protein>
    <recommendedName>
        <fullName evidence="3">HTH cro/C1-type domain-containing protein</fullName>
    </recommendedName>
</protein>
<comment type="caution">
    <text evidence="1">The sequence shown here is derived from an EMBL/GenBank/DDBJ whole genome shotgun (WGS) entry which is preliminary data.</text>
</comment>
<organism evidence="1 2">
    <name type="scientific">Stenotrophomonas rhizophila</name>
    <dbReference type="NCBI Taxonomy" id="216778"/>
    <lineage>
        <taxon>Bacteria</taxon>
        <taxon>Pseudomonadati</taxon>
        <taxon>Pseudomonadota</taxon>
        <taxon>Gammaproteobacteria</taxon>
        <taxon>Lysobacterales</taxon>
        <taxon>Lysobacteraceae</taxon>
        <taxon>Stenotrophomonas</taxon>
    </lineage>
</organism>
<accession>A0A498CQU3</accession>
<evidence type="ECO:0000313" key="1">
    <source>
        <dbReference type="EMBL" id="RLK56275.1"/>
    </source>
</evidence>
<proteinExistence type="predicted"/>
<dbReference type="EMBL" id="RCDC01000004">
    <property type="protein sequence ID" value="RLK56275.1"/>
    <property type="molecule type" value="Genomic_DNA"/>
</dbReference>
<dbReference type="AlphaFoldDB" id="A0A498CQU3"/>
<evidence type="ECO:0000313" key="2">
    <source>
        <dbReference type="Proteomes" id="UP000274786"/>
    </source>
</evidence>
<gene>
    <name evidence="1" type="ORF">BCL79_0659</name>
</gene>